<accession>A0AAD5UBC3</accession>
<sequence length="146" mass="15219">MLFNIKSVYYLAILAAVSTAPIADPNPKSRLGSAAKGIAEGISTAADAVTVVNAIEGALHKRDPKSRLGSAAKGIAEGISTVADAITVGEAINQAVHKRDIAQDSFVTPSEKEKRGRLAKSLGRLTSNAETNSIHLSVLLITLLFL</sequence>
<dbReference type="AlphaFoldDB" id="A0AAD5UBC3"/>
<proteinExistence type="predicted"/>
<dbReference type="Proteomes" id="UP001210925">
    <property type="component" value="Unassembled WGS sequence"/>
</dbReference>
<feature type="chain" id="PRO_5042210798" evidence="1">
    <location>
        <begin position="20"/>
        <end position="146"/>
    </location>
</feature>
<comment type="caution">
    <text evidence="2">The sequence shown here is derived from an EMBL/GenBank/DDBJ whole genome shotgun (WGS) entry which is preliminary data.</text>
</comment>
<name>A0AAD5UBC3_9FUNG</name>
<reference evidence="2" key="1">
    <citation type="submission" date="2020-05" db="EMBL/GenBank/DDBJ databases">
        <title>Phylogenomic resolution of chytrid fungi.</title>
        <authorList>
            <person name="Stajich J.E."/>
            <person name="Amses K."/>
            <person name="Simmons R."/>
            <person name="Seto K."/>
            <person name="Myers J."/>
            <person name="Bonds A."/>
            <person name="Quandt C.A."/>
            <person name="Barry K."/>
            <person name="Liu P."/>
            <person name="Grigoriev I."/>
            <person name="Longcore J.E."/>
            <person name="James T.Y."/>
        </authorList>
    </citation>
    <scope>NUCLEOTIDE SEQUENCE</scope>
    <source>
        <strain evidence="2">PLAUS21</strain>
    </source>
</reference>
<feature type="signal peptide" evidence="1">
    <location>
        <begin position="1"/>
        <end position="19"/>
    </location>
</feature>
<protein>
    <submittedName>
        <fullName evidence="2">Uncharacterized protein</fullName>
    </submittedName>
</protein>
<keyword evidence="1" id="KW-0732">Signal</keyword>
<dbReference type="EMBL" id="JADGKB010000118">
    <property type="protein sequence ID" value="KAJ3253143.1"/>
    <property type="molecule type" value="Genomic_DNA"/>
</dbReference>
<evidence type="ECO:0000313" key="2">
    <source>
        <dbReference type="EMBL" id="KAJ3253143.1"/>
    </source>
</evidence>
<organism evidence="2 3">
    <name type="scientific">Boothiomyces macroporosus</name>
    <dbReference type="NCBI Taxonomy" id="261099"/>
    <lineage>
        <taxon>Eukaryota</taxon>
        <taxon>Fungi</taxon>
        <taxon>Fungi incertae sedis</taxon>
        <taxon>Chytridiomycota</taxon>
        <taxon>Chytridiomycota incertae sedis</taxon>
        <taxon>Chytridiomycetes</taxon>
        <taxon>Rhizophydiales</taxon>
        <taxon>Terramycetaceae</taxon>
        <taxon>Boothiomyces</taxon>
    </lineage>
</organism>
<evidence type="ECO:0000313" key="3">
    <source>
        <dbReference type="Proteomes" id="UP001210925"/>
    </source>
</evidence>
<keyword evidence="3" id="KW-1185">Reference proteome</keyword>
<gene>
    <name evidence="2" type="ORF">HK103_000837</name>
</gene>
<evidence type="ECO:0000256" key="1">
    <source>
        <dbReference type="SAM" id="SignalP"/>
    </source>
</evidence>